<proteinExistence type="predicted"/>
<feature type="compositionally biased region" description="Polar residues" evidence="1">
    <location>
        <begin position="182"/>
        <end position="192"/>
    </location>
</feature>
<reference evidence="2" key="4">
    <citation type="submission" date="2025-09" db="UniProtKB">
        <authorList>
            <consortium name="Ensembl"/>
        </authorList>
    </citation>
    <scope>IDENTIFICATION</scope>
</reference>
<dbReference type="Proteomes" id="UP000007267">
    <property type="component" value="Unassembled WGS sequence"/>
</dbReference>
<keyword evidence="3" id="KW-1185">Reference proteome</keyword>
<feature type="compositionally biased region" description="Low complexity" evidence="1">
    <location>
        <begin position="117"/>
        <end position="133"/>
    </location>
</feature>
<dbReference type="Ensembl" id="ENSPSIT00000004959.1">
    <property type="protein sequence ID" value="ENSPSIP00000004931.1"/>
    <property type="gene ID" value="ENSPSIG00000004606.1"/>
</dbReference>
<feature type="compositionally biased region" description="Basic and acidic residues" evidence="1">
    <location>
        <begin position="240"/>
        <end position="251"/>
    </location>
</feature>
<reference evidence="2" key="3">
    <citation type="submission" date="2025-08" db="UniProtKB">
        <authorList>
            <consortium name="Ensembl"/>
        </authorList>
    </citation>
    <scope>IDENTIFICATION</scope>
</reference>
<feature type="compositionally biased region" description="Basic and acidic residues" evidence="1">
    <location>
        <begin position="55"/>
        <end position="65"/>
    </location>
</feature>
<dbReference type="GO" id="GO:0003677">
    <property type="term" value="F:DNA binding"/>
    <property type="evidence" value="ECO:0007669"/>
    <property type="project" value="InterPro"/>
</dbReference>
<protein>
    <submittedName>
        <fullName evidence="2">Uncharacterized protein</fullName>
    </submittedName>
</protein>
<reference evidence="3" key="2">
    <citation type="journal article" date="2013" name="Nat. Genet.">
        <title>The draft genomes of soft-shell turtle and green sea turtle yield insights into the development and evolution of the turtle-specific body plan.</title>
        <authorList>
            <person name="Wang Z."/>
            <person name="Pascual-Anaya J."/>
            <person name="Zadissa A."/>
            <person name="Li W."/>
            <person name="Niimura Y."/>
            <person name="Huang Z."/>
            <person name="Li C."/>
            <person name="White S."/>
            <person name="Xiong Z."/>
            <person name="Fang D."/>
            <person name="Wang B."/>
            <person name="Ming Y."/>
            <person name="Chen Y."/>
            <person name="Zheng Y."/>
            <person name="Kuraku S."/>
            <person name="Pignatelli M."/>
            <person name="Herrero J."/>
            <person name="Beal K."/>
            <person name="Nozawa M."/>
            <person name="Li Q."/>
            <person name="Wang J."/>
            <person name="Zhang H."/>
            <person name="Yu L."/>
            <person name="Shigenobu S."/>
            <person name="Wang J."/>
            <person name="Liu J."/>
            <person name="Flicek P."/>
            <person name="Searle S."/>
            <person name="Wang J."/>
            <person name="Kuratani S."/>
            <person name="Yin Y."/>
            <person name="Aken B."/>
            <person name="Zhang G."/>
            <person name="Irie N."/>
        </authorList>
    </citation>
    <scope>NUCLEOTIDE SEQUENCE [LARGE SCALE GENOMIC DNA]</scope>
    <source>
        <strain evidence="3">Daiwa-1</strain>
    </source>
</reference>
<name>K7FA71_PELSI</name>
<dbReference type="HOGENOM" id="CLU_495158_0_0_1"/>
<sequence length="550" mass="59851">MTQDIRLENKLPDLGGTRELDQKEDGWASRILEPGLCSTGKELLQRRAQPTSRKIKVESENKGSKLEVATSLSSVPLKLKRGRPPKNKSVKQPSRGKVKTPAGTPKSLARKPEIKVPEPSSSSSKKSSENDSSLQKRKRGRPPKAQCSLVIPSVESPHKQDQPPKVAPSTESPRKRGRPPKAQSSAVITSTELPRKRGRPPKAQRFLVIPSTDSPRKRGRPPKIKSLEKLRQGEAQFPSDAHKSHIRKLETKASGLSSTRSETESSESNSCLKKRKQGRPPKVHGAPITPPPPDLPRKRHHSSKNKLPEINKGDVQPSPSVPTLHVMKLETKMPEPSSPRSRTSELPGEGEAQPSPSTPKPHAQKPGTSVSEPASSKSKTVSSENGCPLEKPKRGRPRKVPWAPAVPSVESPSKRKRGRPAKSPASPHMEVAVVCSRSASDRDTSAENEPPLPGRKRRRRWRKEDPVLAGSESSLDSEDGMAPPWQKEKPELDSETSALLPPQNAIPEAEPDSISLGENSASEHPPTRSTRSTAAVSSSKMGPISGSLRM</sequence>
<evidence type="ECO:0000256" key="1">
    <source>
        <dbReference type="SAM" id="MobiDB-lite"/>
    </source>
</evidence>
<feature type="compositionally biased region" description="Polar residues" evidence="1">
    <location>
        <begin position="366"/>
        <end position="385"/>
    </location>
</feature>
<dbReference type="STRING" id="13735.ENSPSIP00000004931"/>
<reference evidence="3" key="1">
    <citation type="submission" date="2011-10" db="EMBL/GenBank/DDBJ databases">
        <authorList>
            <consortium name="Soft-shell Turtle Genome Consortium"/>
        </authorList>
    </citation>
    <scope>NUCLEOTIDE SEQUENCE [LARGE SCALE GENOMIC DNA]</scope>
    <source>
        <strain evidence="3">Daiwa-1</strain>
    </source>
</reference>
<dbReference type="Pfam" id="PF02178">
    <property type="entry name" value="AT_hook"/>
    <property type="match status" value="7"/>
</dbReference>
<accession>K7FA71</accession>
<feature type="region of interest" description="Disordered" evidence="1">
    <location>
        <begin position="1"/>
        <end position="26"/>
    </location>
</feature>
<feature type="region of interest" description="Disordered" evidence="1">
    <location>
        <begin position="42"/>
        <end position="550"/>
    </location>
</feature>
<dbReference type="OMA" id="KPEARMC"/>
<dbReference type="InterPro" id="IPR017956">
    <property type="entry name" value="AT_hook_DNA-bd_motif"/>
</dbReference>
<evidence type="ECO:0000313" key="3">
    <source>
        <dbReference type="Proteomes" id="UP000007267"/>
    </source>
</evidence>
<dbReference type="SMART" id="SM00384">
    <property type="entry name" value="AT_hook"/>
    <property type="match status" value="8"/>
</dbReference>
<dbReference type="EMBL" id="AGCU01141465">
    <property type="status" value="NOT_ANNOTATED_CDS"/>
    <property type="molecule type" value="Genomic_DNA"/>
</dbReference>
<feature type="compositionally biased region" description="Low complexity" evidence="1">
    <location>
        <begin position="527"/>
        <end position="539"/>
    </location>
</feature>
<dbReference type="AlphaFoldDB" id="K7FA71"/>
<organism evidence="2 3">
    <name type="scientific">Pelodiscus sinensis</name>
    <name type="common">Chinese softshell turtle</name>
    <name type="synonym">Trionyx sinensis</name>
    <dbReference type="NCBI Taxonomy" id="13735"/>
    <lineage>
        <taxon>Eukaryota</taxon>
        <taxon>Metazoa</taxon>
        <taxon>Chordata</taxon>
        <taxon>Craniata</taxon>
        <taxon>Vertebrata</taxon>
        <taxon>Euteleostomi</taxon>
        <taxon>Archelosauria</taxon>
        <taxon>Testudinata</taxon>
        <taxon>Testudines</taxon>
        <taxon>Cryptodira</taxon>
        <taxon>Trionychia</taxon>
        <taxon>Trionychidae</taxon>
        <taxon>Pelodiscus</taxon>
    </lineage>
</organism>
<feature type="compositionally biased region" description="Basic residues" evidence="1">
    <location>
        <begin position="78"/>
        <end position="98"/>
    </location>
</feature>
<dbReference type="PRINTS" id="PR00929">
    <property type="entry name" value="ATHOOK"/>
</dbReference>
<evidence type="ECO:0000313" key="2">
    <source>
        <dbReference type="Ensembl" id="ENSPSIP00000004931.1"/>
    </source>
</evidence>
<feature type="compositionally biased region" description="Basic residues" evidence="1">
    <location>
        <begin position="272"/>
        <end position="282"/>
    </location>
</feature>
<feature type="compositionally biased region" description="Low complexity" evidence="1">
    <location>
        <begin position="334"/>
        <end position="347"/>
    </location>
</feature>